<proteinExistence type="predicted"/>
<feature type="chain" id="PRO_5043438756" evidence="1">
    <location>
        <begin position="19"/>
        <end position="244"/>
    </location>
</feature>
<keyword evidence="1" id="KW-0732">Signal</keyword>
<sequence>MSLLHCILCFSMLPPSKTLLTYPRNRMFVMVHRPLHLDCHPIAFSFLGLPPKDCNVSKSIASGLLIQITLSLVNIPYFWPLFLGSCHPKTAILQSSFHLNCYPNFLVLGQHLLLPPKDCNVQSSLHLDFYPNYLVFGQHLLLPPKDCIASKFIASGLQSKLPCPWSTPLVATQRLQCSKFITFGLLSKFPCPWSTPLVATQRLQCSKFTASVLLSKFPRPLATPLTFGRPSTFIVSGVLSGMFH</sequence>
<dbReference type="AlphaFoldDB" id="A0AAV2R198"/>
<name>A0AAV2R198_MEGNR</name>
<evidence type="ECO:0000313" key="2">
    <source>
        <dbReference type="EMBL" id="CAL4110077.1"/>
    </source>
</evidence>
<comment type="caution">
    <text evidence="2">The sequence shown here is derived from an EMBL/GenBank/DDBJ whole genome shotgun (WGS) entry which is preliminary data.</text>
</comment>
<gene>
    <name evidence="2" type="ORF">MNOR_LOCUS19287</name>
</gene>
<evidence type="ECO:0000313" key="3">
    <source>
        <dbReference type="Proteomes" id="UP001497623"/>
    </source>
</evidence>
<organism evidence="2 3">
    <name type="scientific">Meganyctiphanes norvegica</name>
    <name type="common">Northern krill</name>
    <name type="synonym">Thysanopoda norvegica</name>
    <dbReference type="NCBI Taxonomy" id="48144"/>
    <lineage>
        <taxon>Eukaryota</taxon>
        <taxon>Metazoa</taxon>
        <taxon>Ecdysozoa</taxon>
        <taxon>Arthropoda</taxon>
        <taxon>Crustacea</taxon>
        <taxon>Multicrustacea</taxon>
        <taxon>Malacostraca</taxon>
        <taxon>Eumalacostraca</taxon>
        <taxon>Eucarida</taxon>
        <taxon>Euphausiacea</taxon>
        <taxon>Euphausiidae</taxon>
        <taxon>Meganyctiphanes</taxon>
    </lineage>
</organism>
<evidence type="ECO:0000256" key="1">
    <source>
        <dbReference type="SAM" id="SignalP"/>
    </source>
</evidence>
<reference evidence="2 3" key="1">
    <citation type="submission" date="2024-05" db="EMBL/GenBank/DDBJ databases">
        <authorList>
            <person name="Wallberg A."/>
        </authorList>
    </citation>
    <scope>NUCLEOTIDE SEQUENCE [LARGE SCALE GENOMIC DNA]</scope>
</reference>
<protein>
    <submittedName>
        <fullName evidence="2">Uncharacterized protein</fullName>
    </submittedName>
</protein>
<feature type="signal peptide" evidence="1">
    <location>
        <begin position="1"/>
        <end position="18"/>
    </location>
</feature>
<accession>A0AAV2R198</accession>
<dbReference type="EMBL" id="CAXKWB010014236">
    <property type="protein sequence ID" value="CAL4110077.1"/>
    <property type="molecule type" value="Genomic_DNA"/>
</dbReference>
<dbReference type="Proteomes" id="UP001497623">
    <property type="component" value="Unassembled WGS sequence"/>
</dbReference>
<keyword evidence="3" id="KW-1185">Reference proteome</keyword>